<name>A0ABW3MEB8_9PSEU</name>
<evidence type="ECO:0000313" key="3">
    <source>
        <dbReference type="EMBL" id="MFD1048005.1"/>
    </source>
</evidence>
<sequence>MTVNRTAGVLSLVLLLAGCTGGTAPTGVTTTPAETTAQTSTPTSTIPTVTTVPGGPTLNVYVTTGVPAPPDVVVGKYRDGKSLCDVVLTRPIKGFTPTRMALIGSPETIGISCILTDDDHHHVGVGIWRGDRVSASEVFAKSAEGNTPVSGIGDKAALTVDPILEVLKDTDYYQVDAEVEGDVVAIEKEIALAVV</sequence>
<feature type="signal peptide" evidence="2">
    <location>
        <begin position="1"/>
        <end position="24"/>
    </location>
</feature>
<comment type="caution">
    <text evidence="3">The sequence shown here is derived from an EMBL/GenBank/DDBJ whole genome shotgun (WGS) entry which is preliminary data.</text>
</comment>
<feature type="region of interest" description="Disordered" evidence="1">
    <location>
        <begin position="25"/>
        <end position="45"/>
    </location>
</feature>
<evidence type="ECO:0000256" key="2">
    <source>
        <dbReference type="SAM" id="SignalP"/>
    </source>
</evidence>
<evidence type="ECO:0008006" key="5">
    <source>
        <dbReference type="Google" id="ProtNLM"/>
    </source>
</evidence>
<organism evidence="3 4">
    <name type="scientific">Kibdelosporangium lantanae</name>
    <dbReference type="NCBI Taxonomy" id="1497396"/>
    <lineage>
        <taxon>Bacteria</taxon>
        <taxon>Bacillati</taxon>
        <taxon>Actinomycetota</taxon>
        <taxon>Actinomycetes</taxon>
        <taxon>Pseudonocardiales</taxon>
        <taxon>Pseudonocardiaceae</taxon>
        <taxon>Kibdelosporangium</taxon>
    </lineage>
</organism>
<evidence type="ECO:0000256" key="1">
    <source>
        <dbReference type="SAM" id="MobiDB-lite"/>
    </source>
</evidence>
<gene>
    <name evidence="3" type="ORF">ACFQ1S_21925</name>
</gene>
<protein>
    <recommendedName>
        <fullName evidence="5">Lipoprotein</fullName>
    </recommendedName>
</protein>
<accession>A0ABW3MEB8</accession>
<feature type="chain" id="PRO_5045418705" description="Lipoprotein" evidence="2">
    <location>
        <begin position="25"/>
        <end position="195"/>
    </location>
</feature>
<keyword evidence="2" id="KW-0732">Signal</keyword>
<evidence type="ECO:0000313" key="4">
    <source>
        <dbReference type="Proteomes" id="UP001597045"/>
    </source>
</evidence>
<dbReference type="PROSITE" id="PS51257">
    <property type="entry name" value="PROKAR_LIPOPROTEIN"/>
    <property type="match status" value="1"/>
</dbReference>
<reference evidence="4" key="1">
    <citation type="journal article" date="2019" name="Int. J. Syst. Evol. Microbiol.">
        <title>The Global Catalogue of Microorganisms (GCM) 10K type strain sequencing project: providing services to taxonomists for standard genome sequencing and annotation.</title>
        <authorList>
            <consortium name="The Broad Institute Genomics Platform"/>
            <consortium name="The Broad Institute Genome Sequencing Center for Infectious Disease"/>
            <person name="Wu L."/>
            <person name="Ma J."/>
        </authorList>
    </citation>
    <scope>NUCLEOTIDE SEQUENCE [LARGE SCALE GENOMIC DNA]</scope>
    <source>
        <strain evidence="4">JCM 31486</strain>
    </source>
</reference>
<dbReference type="Proteomes" id="UP001597045">
    <property type="component" value="Unassembled WGS sequence"/>
</dbReference>
<keyword evidence="4" id="KW-1185">Reference proteome</keyword>
<dbReference type="EMBL" id="JBHTIS010001353">
    <property type="protein sequence ID" value="MFD1048005.1"/>
    <property type="molecule type" value="Genomic_DNA"/>
</dbReference>
<proteinExistence type="predicted"/>